<name>A0ACC1TAP8_9APHY</name>
<proteinExistence type="predicted"/>
<evidence type="ECO:0000313" key="1">
    <source>
        <dbReference type="EMBL" id="KAJ3557078.1"/>
    </source>
</evidence>
<organism evidence="1 2">
    <name type="scientific">Phlebia brevispora</name>
    <dbReference type="NCBI Taxonomy" id="194682"/>
    <lineage>
        <taxon>Eukaryota</taxon>
        <taxon>Fungi</taxon>
        <taxon>Dikarya</taxon>
        <taxon>Basidiomycota</taxon>
        <taxon>Agaricomycotina</taxon>
        <taxon>Agaricomycetes</taxon>
        <taxon>Polyporales</taxon>
        <taxon>Meruliaceae</taxon>
        <taxon>Phlebia</taxon>
    </lineage>
</organism>
<dbReference type="Proteomes" id="UP001148662">
    <property type="component" value="Unassembled WGS sequence"/>
</dbReference>
<reference evidence="1" key="1">
    <citation type="submission" date="2022-07" db="EMBL/GenBank/DDBJ databases">
        <title>Genome Sequence of Phlebia brevispora.</title>
        <authorList>
            <person name="Buettner E."/>
        </authorList>
    </citation>
    <scope>NUCLEOTIDE SEQUENCE</scope>
    <source>
        <strain evidence="1">MPL23</strain>
    </source>
</reference>
<dbReference type="EMBL" id="JANHOG010000186">
    <property type="protein sequence ID" value="KAJ3557078.1"/>
    <property type="molecule type" value="Genomic_DNA"/>
</dbReference>
<keyword evidence="2" id="KW-1185">Reference proteome</keyword>
<protein>
    <submittedName>
        <fullName evidence="1">Uncharacterized protein</fullName>
    </submittedName>
</protein>
<gene>
    <name evidence="1" type="ORF">NM688_g1664</name>
</gene>
<accession>A0ACC1TAP8</accession>
<comment type="caution">
    <text evidence="1">The sequence shown here is derived from an EMBL/GenBank/DDBJ whole genome shotgun (WGS) entry which is preliminary data.</text>
</comment>
<sequence>MSTTSLFDVSVYALKGQVSKADEHTWHCRLGHLGIDNILRMARKGMVKGMALVKRGARQMICKLCLKGKQARKVIPKKSDVENPRVLHRVYSDICGPMQMQMRSSHQYFVTHIDGKAHYTDVQLLKTKAETFAVFKTYKAHAEVQTGRRMNYFRSDGGSEYESQEFEDFLCQNGIHHEKTNAYSPQENGVAEQMNRTLVEMARSMLCNADLPLSYWGDTILYATHIVNRISTRALPDNITPFEAFTRNKPNAAHLRIFSCKAYVHIPDEKHRKLDLKSLECTFLGYAKHRKAYCLVHHSSEHFFESRNVIFDEDSILSYVSLQEHSDSDNEDEGDEQEPRQPSSPLDFVNSTRLPAPTVGLNEPKTQASIAAPALQDIEPHKVPGTAAAAPEAPSLLEASEPEAEEPPAPCRRRNCRYITGDPPRRSERIQHRHDEAERVQNEKEVNELLQTNTEDSDDEPTPTPSEPEATGDQDAGEQARTAQHAASLDEAPLTYEEAMSRPDAAQWKLACIAEMEAFVKAKLFDAVLKPDARKVVDCKWVFVIKRRPNGEIVKYKAQLVAHGFTQIEGMDYTETFSPISKFTSICALLAFAAQHDMEVHQMDVKLAFLNGDLDKEIYMNWPPGFDLDDEIVWRLHKSLYSLKQASCKWYKHLQAELEILGYKCSSYDHGVFYKVDDKGQLLIITVYVDNILLISKSQEVINEAKEKLSNIFKMTDLGEVHWIINMEILRECGSRTLTVLQRQYAKHILCLYSMEDCRPVTTPMESNLKLEKLAALEDDVDVKKYQRMLESLMYLMLRTRPDLAYAVETLSHYVDADWAADINDHHSITGYVFTLAEGAISWQSKKQHSTALSSMEAKYMAASNATKEATWLREFLAELKVMKDDFSVPLLIDNQSAIALVKNAEFHECTKHIGVRYHFIHEQYKHGEIDLEYCPTGDQVADAMTKGLARKKLERFVDGMGLVYHVR</sequence>
<evidence type="ECO:0000313" key="2">
    <source>
        <dbReference type="Proteomes" id="UP001148662"/>
    </source>
</evidence>